<dbReference type="Proteomes" id="UP000769528">
    <property type="component" value="Unassembled WGS sequence"/>
</dbReference>
<dbReference type="AlphaFoldDB" id="A0A9P8PV13"/>
<reference evidence="1" key="2">
    <citation type="submission" date="2021-01" db="EMBL/GenBank/DDBJ databases">
        <authorList>
            <person name="Schikora-Tamarit M.A."/>
        </authorList>
    </citation>
    <scope>NUCLEOTIDE SEQUENCE</scope>
    <source>
        <strain evidence="1">CBS6341</strain>
    </source>
</reference>
<proteinExistence type="predicted"/>
<protein>
    <submittedName>
        <fullName evidence="1">Uncharacterized protein</fullName>
    </submittedName>
</protein>
<sequence length="134" mass="13386">MTASAATVFDSAGFGAGDDSLAAGVGAGVGVDSLTAGVEEGVESLRSAFGSSFLTSGLVSSFTSGLASSLTSGLDSSFGCSFFGAGEPILIPELEASFKTFLTFGLLSNSDDLAAACFWYSSNDIPRGCCGCWL</sequence>
<reference evidence="1" key="1">
    <citation type="journal article" date="2021" name="Open Biol.">
        <title>Shared evolutionary footprints suggest mitochondrial oxidative damage underlies multiple complex I losses in fungi.</title>
        <authorList>
            <person name="Schikora-Tamarit M.A."/>
            <person name="Marcet-Houben M."/>
            <person name="Nosek J."/>
            <person name="Gabaldon T."/>
        </authorList>
    </citation>
    <scope>NUCLEOTIDE SEQUENCE</scope>
    <source>
        <strain evidence="1">CBS6341</strain>
    </source>
</reference>
<keyword evidence="2" id="KW-1185">Reference proteome</keyword>
<name>A0A9P8PV13_9ASCO</name>
<evidence type="ECO:0000313" key="2">
    <source>
        <dbReference type="Proteomes" id="UP000769528"/>
    </source>
</evidence>
<organism evidence="1 2">
    <name type="scientific">Wickerhamomyces mucosus</name>
    <dbReference type="NCBI Taxonomy" id="1378264"/>
    <lineage>
        <taxon>Eukaryota</taxon>
        <taxon>Fungi</taxon>
        <taxon>Dikarya</taxon>
        <taxon>Ascomycota</taxon>
        <taxon>Saccharomycotina</taxon>
        <taxon>Saccharomycetes</taxon>
        <taxon>Phaffomycetales</taxon>
        <taxon>Wickerhamomycetaceae</taxon>
        <taxon>Wickerhamomyces</taxon>
    </lineage>
</organism>
<accession>A0A9P8PV13</accession>
<dbReference type="EMBL" id="JAEUBF010000402">
    <property type="protein sequence ID" value="KAH3678928.1"/>
    <property type="molecule type" value="Genomic_DNA"/>
</dbReference>
<comment type="caution">
    <text evidence="1">The sequence shown here is derived from an EMBL/GenBank/DDBJ whole genome shotgun (WGS) entry which is preliminary data.</text>
</comment>
<gene>
    <name evidence="1" type="ORF">WICMUC_001347</name>
</gene>
<evidence type="ECO:0000313" key="1">
    <source>
        <dbReference type="EMBL" id="KAH3678928.1"/>
    </source>
</evidence>